<dbReference type="PANTHER" id="PTHR46913:SF1">
    <property type="entry name" value="RING-H2 FINGER PROTEIN ATL16"/>
    <property type="match status" value="1"/>
</dbReference>
<evidence type="ECO:0000256" key="11">
    <source>
        <dbReference type="ARBA" id="ARBA00022989"/>
    </source>
</evidence>
<dbReference type="GO" id="GO:0061630">
    <property type="term" value="F:ubiquitin protein ligase activity"/>
    <property type="evidence" value="ECO:0007669"/>
    <property type="project" value="UniProtKB-EC"/>
</dbReference>
<keyword evidence="12 16" id="KW-0472">Membrane</keyword>
<comment type="subcellular location">
    <subcellularLocation>
        <location evidence="2">Membrane</location>
        <topology evidence="2">Single-pass membrane protein</topology>
    </subcellularLocation>
</comment>
<evidence type="ECO:0000256" key="5">
    <source>
        <dbReference type="ARBA" id="ARBA00022679"/>
    </source>
</evidence>
<dbReference type="GO" id="GO:0016567">
    <property type="term" value="P:protein ubiquitination"/>
    <property type="evidence" value="ECO:0007669"/>
    <property type="project" value="InterPro"/>
</dbReference>
<evidence type="ECO:0000256" key="14">
    <source>
        <dbReference type="PROSITE-ProRule" id="PRU00175"/>
    </source>
</evidence>
<evidence type="ECO:0000256" key="13">
    <source>
        <dbReference type="ARBA" id="ARBA00024209"/>
    </source>
</evidence>
<evidence type="ECO:0000256" key="7">
    <source>
        <dbReference type="ARBA" id="ARBA00022723"/>
    </source>
</evidence>
<evidence type="ECO:0000256" key="3">
    <source>
        <dbReference type="ARBA" id="ARBA00004906"/>
    </source>
</evidence>
<dbReference type="SUPFAM" id="SSF57850">
    <property type="entry name" value="RING/U-box"/>
    <property type="match status" value="1"/>
</dbReference>
<evidence type="ECO:0000256" key="9">
    <source>
        <dbReference type="ARBA" id="ARBA00022786"/>
    </source>
</evidence>
<dbReference type="InterPro" id="IPR013083">
    <property type="entry name" value="Znf_RING/FYVE/PHD"/>
</dbReference>
<organism evidence="18 19">
    <name type="scientific">Dillenia turbinata</name>
    <dbReference type="NCBI Taxonomy" id="194707"/>
    <lineage>
        <taxon>Eukaryota</taxon>
        <taxon>Viridiplantae</taxon>
        <taxon>Streptophyta</taxon>
        <taxon>Embryophyta</taxon>
        <taxon>Tracheophyta</taxon>
        <taxon>Spermatophyta</taxon>
        <taxon>Magnoliopsida</taxon>
        <taxon>eudicotyledons</taxon>
        <taxon>Gunneridae</taxon>
        <taxon>Pentapetalae</taxon>
        <taxon>Dilleniales</taxon>
        <taxon>Dilleniaceae</taxon>
        <taxon>Dillenia</taxon>
    </lineage>
</organism>
<dbReference type="PROSITE" id="PS50089">
    <property type="entry name" value="ZF_RING_2"/>
    <property type="match status" value="1"/>
</dbReference>
<comment type="caution">
    <text evidence="18">The sequence shown here is derived from an EMBL/GenBank/DDBJ whole genome shotgun (WGS) entry which is preliminary data.</text>
</comment>
<evidence type="ECO:0000256" key="8">
    <source>
        <dbReference type="ARBA" id="ARBA00022771"/>
    </source>
</evidence>
<comment type="similarity">
    <text evidence="13">Belongs to the RING-type zinc finger family. ATL subfamily.</text>
</comment>
<keyword evidence="9" id="KW-0833">Ubl conjugation pathway</keyword>
<dbReference type="InterPro" id="IPR001841">
    <property type="entry name" value="Znf_RING"/>
</dbReference>
<dbReference type="GO" id="GO:0008270">
    <property type="term" value="F:zinc ion binding"/>
    <property type="evidence" value="ECO:0007669"/>
    <property type="project" value="UniProtKB-KW"/>
</dbReference>
<feature type="domain" description="RING-type" evidence="17">
    <location>
        <begin position="141"/>
        <end position="165"/>
    </location>
</feature>
<evidence type="ECO:0000256" key="2">
    <source>
        <dbReference type="ARBA" id="ARBA00004167"/>
    </source>
</evidence>
<feature type="transmembrane region" description="Helical" evidence="16">
    <location>
        <begin position="67"/>
        <end position="92"/>
    </location>
</feature>
<dbReference type="EC" id="2.3.2.27" evidence="4"/>
<dbReference type="PANTHER" id="PTHR46913">
    <property type="entry name" value="RING-H2 FINGER PROTEIN ATL16"/>
    <property type="match status" value="1"/>
</dbReference>
<sequence>MEVPIRVMNATLCKPFCNSSLNTSGLCPAICCSVCPSVCTKSLLPLIPPSPAPASPDPRKAHISNQLIVPTIFSILASLSLLVFFFIIYYRYYFGRNNPPRSIQPQQLGELFFDEEELEEYGPVLDHPLGFNHQSSTQSQPCSHAFHIPCIDTWLRSRTNCPICRAPIISVSIGARSPDPGENSGISEETQETHVRVSENFGESGRNLENENRVSEIRFDIEETEKIPNLGLGNGREIGESSLGIVVNEGAQQAMRRSVSLDSLSASRIGVALASVLGRESEGNSENALKGSGNSQTDTSSKHRVRNQSLVKLVGGSSLVVARSGDTYKTTKVLRYISYGLSTNGEFETSLSNL</sequence>
<comment type="pathway">
    <text evidence="3">Protein modification; protein ubiquitination.</text>
</comment>
<keyword evidence="10" id="KW-0862">Zinc</keyword>
<reference evidence="18 19" key="1">
    <citation type="submission" date="2023-12" db="EMBL/GenBank/DDBJ databases">
        <title>A high-quality genome assembly for Dillenia turbinata (Dilleniales).</title>
        <authorList>
            <person name="Chanderbali A."/>
        </authorList>
    </citation>
    <scope>NUCLEOTIDE SEQUENCE [LARGE SCALE GENOMIC DNA]</scope>
    <source>
        <strain evidence="18">LSX21</strain>
        <tissue evidence="18">Leaf</tissue>
    </source>
</reference>
<comment type="catalytic activity">
    <reaction evidence="1">
        <text>S-ubiquitinyl-[E2 ubiquitin-conjugating enzyme]-L-cysteine + [acceptor protein]-L-lysine = [E2 ubiquitin-conjugating enzyme]-L-cysteine + N(6)-ubiquitinyl-[acceptor protein]-L-lysine.</text>
        <dbReference type="EC" id="2.3.2.27"/>
    </reaction>
</comment>
<evidence type="ECO:0000313" key="18">
    <source>
        <dbReference type="EMBL" id="KAK6916157.1"/>
    </source>
</evidence>
<evidence type="ECO:0000259" key="17">
    <source>
        <dbReference type="PROSITE" id="PS50089"/>
    </source>
</evidence>
<keyword evidence="19" id="KW-1185">Reference proteome</keyword>
<keyword evidence="11 16" id="KW-1133">Transmembrane helix</keyword>
<evidence type="ECO:0000256" key="4">
    <source>
        <dbReference type="ARBA" id="ARBA00012483"/>
    </source>
</evidence>
<dbReference type="GO" id="GO:0016020">
    <property type="term" value="C:membrane"/>
    <property type="evidence" value="ECO:0007669"/>
    <property type="project" value="UniProtKB-SubCell"/>
</dbReference>
<evidence type="ECO:0000256" key="10">
    <source>
        <dbReference type="ARBA" id="ARBA00022833"/>
    </source>
</evidence>
<gene>
    <name evidence="18" type="ORF">RJ641_019018</name>
</gene>
<dbReference type="Proteomes" id="UP001370490">
    <property type="component" value="Unassembled WGS sequence"/>
</dbReference>
<dbReference type="AlphaFoldDB" id="A0AAN8YX66"/>
<dbReference type="Gene3D" id="3.30.40.10">
    <property type="entry name" value="Zinc/RING finger domain, C3HC4 (zinc finger)"/>
    <property type="match status" value="1"/>
</dbReference>
<evidence type="ECO:0000256" key="6">
    <source>
        <dbReference type="ARBA" id="ARBA00022692"/>
    </source>
</evidence>
<dbReference type="Pfam" id="PF13639">
    <property type="entry name" value="zf-RING_2"/>
    <property type="match status" value="1"/>
</dbReference>
<feature type="compositionally biased region" description="Polar residues" evidence="15">
    <location>
        <begin position="284"/>
        <end position="299"/>
    </location>
</feature>
<keyword evidence="6 16" id="KW-0812">Transmembrane</keyword>
<name>A0AAN8YX66_9MAGN</name>
<feature type="region of interest" description="Disordered" evidence="15">
    <location>
        <begin position="176"/>
        <end position="206"/>
    </location>
</feature>
<feature type="region of interest" description="Disordered" evidence="15">
    <location>
        <begin position="280"/>
        <end position="307"/>
    </location>
</feature>
<keyword evidence="8 14" id="KW-0863">Zinc-finger</keyword>
<protein>
    <recommendedName>
        <fullName evidence="4">RING-type E3 ubiquitin transferase</fullName>
        <ecNumber evidence="4">2.3.2.27</ecNumber>
    </recommendedName>
</protein>
<keyword evidence="7" id="KW-0479">Metal-binding</keyword>
<keyword evidence="5" id="KW-0808">Transferase</keyword>
<evidence type="ECO:0000256" key="16">
    <source>
        <dbReference type="SAM" id="Phobius"/>
    </source>
</evidence>
<dbReference type="EMBL" id="JBAMMX010000024">
    <property type="protein sequence ID" value="KAK6916157.1"/>
    <property type="molecule type" value="Genomic_DNA"/>
</dbReference>
<evidence type="ECO:0000256" key="12">
    <source>
        <dbReference type="ARBA" id="ARBA00023136"/>
    </source>
</evidence>
<evidence type="ECO:0000256" key="1">
    <source>
        <dbReference type="ARBA" id="ARBA00000900"/>
    </source>
</evidence>
<accession>A0AAN8YX66</accession>
<evidence type="ECO:0000313" key="19">
    <source>
        <dbReference type="Proteomes" id="UP001370490"/>
    </source>
</evidence>
<evidence type="ECO:0000256" key="15">
    <source>
        <dbReference type="SAM" id="MobiDB-lite"/>
    </source>
</evidence>
<proteinExistence type="inferred from homology"/>
<dbReference type="InterPro" id="IPR044600">
    <property type="entry name" value="ATL1/ATL16-like"/>
</dbReference>